<feature type="region of interest" description="Disordered" evidence="15">
    <location>
        <begin position="213"/>
        <end position="299"/>
    </location>
</feature>
<evidence type="ECO:0000256" key="6">
    <source>
        <dbReference type="ARBA" id="ARBA00022664"/>
    </source>
</evidence>
<evidence type="ECO:0000256" key="15">
    <source>
        <dbReference type="SAM" id="MobiDB-lite"/>
    </source>
</evidence>
<keyword evidence="8" id="KW-0391">Immunity</keyword>
<dbReference type="GO" id="GO:0016607">
    <property type="term" value="C:nuclear speck"/>
    <property type="evidence" value="ECO:0007669"/>
    <property type="project" value="UniProtKB-SubCell"/>
</dbReference>
<accession>A0A1D1UWR2</accession>
<keyword evidence="12" id="KW-0539">Nucleus</keyword>
<evidence type="ECO:0000256" key="9">
    <source>
        <dbReference type="ARBA" id="ARBA00023015"/>
    </source>
</evidence>
<sequence>MPLPPALQARLQKRGIVDESGNVADSSNVSVASKATFPTKPATLSYSSTGAALQYAAVHELEAKTSTPGCPNKVNPYHVCTDFCRSRWRNGFGEPEKYTEKKRQLMLLKYPKPPGWKEIYDPGTGRHYYWNVECDEVSWFPPEHPKANVTISANRLRAILMKTGFKPTAEVAKYLYKNASIITTLISNETEDNPQRMNEEDLLRQRFERQYGSVAQRTSGRGKVPRYKPKQDDALDPMDPAAYCEDVPRGGWSSGLDTGGDAKTGVDATASGPLFQSRPYPSPGAILRKNAGLPSKKKK</sequence>
<dbReference type="SMART" id="SM00456">
    <property type="entry name" value="WW"/>
    <property type="match status" value="1"/>
</dbReference>
<gene>
    <name evidence="17" type="primary">RvY_05030-1</name>
    <name evidence="17" type="synonym">RvY_05030.1</name>
    <name evidence="17" type="ORF">RvY_05030</name>
</gene>
<dbReference type="AlphaFoldDB" id="A0A1D1UWR2"/>
<comment type="subcellular location">
    <subcellularLocation>
        <location evidence="2">Cytoplasmic granule</location>
    </subcellularLocation>
    <subcellularLocation>
        <location evidence="1">Nucleus speckle</location>
    </subcellularLocation>
</comment>
<evidence type="ECO:0000256" key="7">
    <source>
        <dbReference type="ARBA" id="ARBA00022737"/>
    </source>
</evidence>
<feature type="domain" description="WW" evidence="16">
    <location>
        <begin position="110"/>
        <end position="144"/>
    </location>
</feature>
<dbReference type="InterPro" id="IPR001202">
    <property type="entry name" value="WW_dom"/>
</dbReference>
<comment type="subunit">
    <text evidence="14">Interacts with POU3F2/Brn-2, ATXN1, TXNL4A, HTT and AR. Interaction with ATXN1 correlates positively with the length of the polyglutamine tract. Interacts with RNA polymerase II large subunit in a phosphorylation-dependent manner. Forms a ternary complex with ATXN1 mutant and phosphorylated RNA polymerase II. Interacts (via C-terminus) with TXNL4A and CD2BP2. Interacts (via WW domain) with ATN1 and SF3B1, and may interact with additional splice factors. Interacts (via WW domain) with WBP11; Leading to reduce interaction between PQBP1 and TXNL4A. Interacts with CAPRIN1. Interacts with DDX1. Interacts with SFPQ. Interacts with KHSRP.</text>
</comment>
<dbReference type="CDD" id="cd00201">
    <property type="entry name" value="WW"/>
    <property type="match status" value="1"/>
</dbReference>
<evidence type="ECO:0000256" key="4">
    <source>
        <dbReference type="ARBA" id="ARBA00022553"/>
    </source>
</evidence>
<dbReference type="OrthoDB" id="42462at2759"/>
<evidence type="ECO:0000256" key="10">
    <source>
        <dbReference type="ARBA" id="ARBA00023163"/>
    </source>
</evidence>
<dbReference type="InterPro" id="IPR036020">
    <property type="entry name" value="WW_dom_sf"/>
</dbReference>
<dbReference type="STRING" id="947166.A0A1D1UWR2"/>
<dbReference type="GO" id="GO:0005737">
    <property type="term" value="C:cytoplasm"/>
    <property type="evidence" value="ECO:0007669"/>
    <property type="project" value="TreeGrafter"/>
</dbReference>
<dbReference type="Gene3D" id="3.40.30.10">
    <property type="entry name" value="Glutaredoxin"/>
    <property type="match status" value="1"/>
</dbReference>
<keyword evidence="18" id="KW-1185">Reference proteome</keyword>
<dbReference type="Pfam" id="PF00397">
    <property type="entry name" value="WW"/>
    <property type="match status" value="1"/>
</dbReference>
<evidence type="ECO:0000256" key="3">
    <source>
        <dbReference type="ARBA" id="ARBA00021117"/>
    </source>
</evidence>
<keyword evidence="9" id="KW-0805">Transcription regulation</keyword>
<protein>
    <recommendedName>
        <fullName evidence="3">Polyglutamine-binding protein 1</fullName>
    </recommendedName>
    <alternativeName>
        <fullName evidence="13">Polyglutamine tract-binding protein 1</fullName>
    </alternativeName>
</protein>
<keyword evidence="10" id="KW-0804">Transcription</keyword>
<evidence type="ECO:0000256" key="13">
    <source>
        <dbReference type="ARBA" id="ARBA00042167"/>
    </source>
</evidence>
<dbReference type="EMBL" id="BDGG01000002">
    <property type="protein sequence ID" value="GAU93030.1"/>
    <property type="molecule type" value="Genomic_DNA"/>
</dbReference>
<evidence type="ECO:0000256" key="5">
    <source>
        <dbReference type="ARBA" id="ARBA00022588"/>
    </source>
</evidence>
<proteinExistence type="predicted"/>
<evidence type="ECO:0000259" key="16">
    <source>
        <dbReference type="PROSITE" id="PS50020"/>
    </source>
</evidence>
<evidence type="ECO:0000256" key="8">
    <source>
        <dbReference type="ARBA" id="ARBA00022859"/>
    </source>
</evidence>
<dbReference type="GO" id="GO:0043021">
    <property type="term" value="F:ribonucleoprotein complex binding"/>
    <property type="evidence" value="ECO:0007669"/>
    <property type="project" value="TreeGrafter"/>
</dbReference>
<evidence type="ECO:0000256" key="12">
    <source>
        <dbReference type="ARBA" id="ARBA00023242"/>
    </source>
</evidence>
<name>A0A1D1UWR2_RAMVA</name>
<dbReference type="Proteomes" id="UP000186922">
    <property type="component" value="Unassembled WGS sequence"/>
</dbReference>
<dbReference type="GO" id="GO:0045087">
    <property type="term" value="P:innate immune response"/>
    <property type="evidence" value="ECO:0007669"/>
    <property type="project" value="UniProtKB-KW"/>
</dbReference>
<dbReference type="Gene3D" id="2.20.70.10">
    <property type="match status" value="1"/>
</dbReference>
<dbReference type="PANTHER" id="PTHR21737">
    <property type="entry name" value="POLYGLUTAMINE BINDING PROTEIN 1/MARVEL MEMBRANE-ASSOCIATING DOMAIN CONTAINING 3"/>
    <property type="match status" value="1"/>
</dbReference>
<dbReference type="SUPFAM" id="SSF51045">
    <property type="entry name" value="WW domain"/>
    <property type="match status" value="1"/>
</dbReference>
<keyword evidence="4" id="KW-0597">Phosphoprotein</keyword>
<evidence type="ECO:0000256" key="11">
    <source>
        <dbReference type="ARBA" id="ARBA00023187"/>
    </source>
</evidence>
<evidence type="ECO:0000256" key="1">
    <source>
        <dbReference type="ARBA" id="ARBA00004324"/>
    </source>
</evidence>
<evidence type="ECO:0000256" key="2">
    <source>
        <dbReference type="ARBA" id="ARBA00004463"/>
    </source>
</evidence>
<dbReference type="GO" id="GO:0000380">
    <property type="term" value="P:alternative mRNA splicing, via spliceosome"/>
    <property type="evidence" value="ECO:0007669"/>
    <property type="project" value="TreeGrafter"/>
</dbReference>
<keyword evidence="5" id="KW-0399">Innate immunity</keyword>
<keyword evidence="7" id="KW-0677">Repeat</keyword>
<evidence type="ECO:0000313" key="17">
    <source>
        <dbReference type="EMBL" id="GAU93030.1"/>
    </source>
</evidence>
<dbReference type="PROSITE" id="PS50020">
    <property type="entry name" value="WW_DOMAIN_2"/>
    <property type="match status" value="1"/>
</dbReference>
<keyword evidence="11" id="KW-0508">mRNA splicing</keyword>
<reference evidence="17 18" key="1">
    <citation type="journal article" date="2016" name="Nat. Commun.">
        <title>Extremotolerant tardigrade genome and improved radiotolerance of human cultured cells by tardigrade-unique protein.</title>
        <authorList>
            <person name="Hashimoto T."/>
            <person name="Horikawa D.D."/>
            <person name="Saito Y."/>
            <person name="Kuwahara H."/>
            <person name="Kozuka-Hata H."/>
            <person name="Shin-I T."/>
            <person name="Minakuchi Y."/>
            <person name="Ohishi K."/>
            <person name="Motoyama A."/>
            <person name="Aizu T."/>
            <person name="Enomoto A."/>
            <person name="Kondo K."/>
            <person name="Tanaka S."/>
            <person name="Hara Y."/>
            <person name="Koshikawa S."/>
            <person name="Sagara H."/>
            <person name="Miura T."/>
            <person name="Yokobori S."/>
            <person name="Miyagawa K."/>
            <person name="Suzuki Y."/>
            <person name="Kubo T."/>
            <person name="Oyama M."/>
            <person name="Kohara Y."/>
            <person name="Fujiyama A."/>
            <person name="Arakawa K."/>
            <person name="Katayama T."/>
            <person name="Toyoda A."/>
            <person name="Kunieda T."/>
        </authorList>
    </citation>
    <scope>NUCLEOTIDE SEQUENCE [LARGE SCALE GENOMIC DNA]</scope>
    <source>
        <strain evidence="17 18">YOKOZUNA-1</strain>
    </source>
</reference>
<organism evidence="17 18">
    <name type="scientific">Ramazzottius varieornatus</name>
    <name type="common">Water bear</name>
    <name type="synonym">Tardigrade</name>
    <dbReference type="NCBI Taxonomy" id="947166"/>
    <lineage>
        <taxon>Eukaryota</taxon>
        <taxon>Metazoa</taxon>
        <taxon>Ecdysozoa</taxon>
        <taxon>Tardigrada</taxon>
        <taxon>Eutardigrada</taxon>
        <taxon>Parachela</taxon>
        <taxon>Hypsibioidea</taxon>
        <taxon>Ramazzottiidae</taxon>
        <taxon>Ramazzottius</taxon>
    </lineage>
</organism>
<keyword evidence="6" id="KW-0507">mRNA processing</keyword>
<evidence type="ECO:0000313" key="18">
    <source>
        <dbReference type="Proteomes" id="UP000186922"/>
    </source>
</evidence>
<evidence type="ECO:0000256" key="14">
    <source>
        <dbReference type="ARBA" id="ARBA00046362"/>
    </source>
</evidence>
<comment type="caution">
    <text evidence="17">The sequence shown here is derived from an EMBL/GenBank/DDBJ whole genome shotgun (WGS) entry which is preliminary data.</text>
</comment>
<dbReference type="PANTHER" id="PTHR21737:SF3">
    <property type="entry name" value="POLYGLUTAMINE-BINDING PROTEIN 1"/>
    <property type="match status" value="1"/>
</dbReference>